<protein>
    <recommendedName>
        <fullName evidence="1">Glycosyltransferase 2-like domain-containing protein</fullName>
    </recommendedName>
</protein>
<dbReference type="RefSeq" id="WP_147204605.1">
    <property type="nucleotide sequence ID" value="NZ_BJYT01000011.1"/>
</dbReference>
<dbReference type="PANTHER" id="PTHR22916">
    <property type="entry name" value="GLYCOSYLTRANSFERASE"/>
    <property type="match status" value="1"/>
</dbReference>
<dbReference type="InterPro" id="IPR001173">
    <property type="entry name" value="Glyco_trans_2-like"/>
</dbReference>
<dbReference type="SUPFAM" id="SSF53448">
    <property type="entry name" value="Nucleotide-diphospho-sugar transferases"/>
    <property type="match status" value="1"/>
</dbReference>
<dbReference type="PANTHER" id="PTHR22916:SF3">
    <property type="entry name" value="UDP-GLCNAC:BETAGAL BETA-1,3-N-ACETYLGLUCOSAMINYLTRANSFERASE-LIKE PROTEIN 1"/>
    <property type="match status" value="1"/>
</dbReference>
<gene>
    <name evidence="2" type="ORF">SAE01_29900</name>
</gene>
<dbReference type="EMBL" id="BJYT01000011">
    <property type="protein sequence ID" value="GEO10494.1"/>
    <property type="molecule type" value="Genomic_DNA"/>
</dbReference>
<dbReference type="Proteomes" id="UP000321513">
    <property type="component" value="Unassembled WGS sequence"/>
</dbReference>
<evidence type="ECO:0000313" key="2">
    <source>
        <dbReference type="EMBL" id="GEO10494.1"/>
    </source>
</evidence>
<comment type="caution">
    <text evidence="2">The sequence shown here is derived from an EMBL/GenBank/DDBJ whole genome shotgun (WGS) entry which is preliminary data.</text>
</comment>
<dbReference type="Pfam" id="PF00535">
    <property type="entry name" value="Glycos_transf_2"/>
    <property type="match status" value="1"/>
</dbReference>
<reference evidence="2 3" key="1">
    <citation type="submission" date="2019-07" db="EMBL/GenBank/DDBJ databases">
        <title>Whole genome shotgun sequence of Segetibacter aerophilus NBRC 106135.</title>
        <authorList>
            <person name="Hosoyama A."/>
            <person name="Uohara A."/>
            <person name="Ohji S."/>
            <person name="Ichikawa N."/>
        </authorList>
    </citation>
    <scope>NUCLEOTIDE SEQUENCE [LARGE SCALE GENOMIC DNA]</scope>
    <source>
        <strain evidence="2 3">NBRC 106135</strain>
    </source>
</reference>
<name>A0A512BEX9_9BACT</name>
<dbReference type="AlphaFoldDB" id="A0A512BEX9"/>
<dbReference type="OrthoDB" id="9802649at2"/>
<accession>A0A512BEX9</accession>
<dbReference type="InterPro" id="IPR029044">
    <property type="entry name" value="Nucleotide-diphossugar_trans"/>
</dbReference>
<proteinExistence type="predicted"/>
<sequence>MNSSKPRYNSVTEKEVAPNETLKLVSIVLATYNGEAFLAKQLESLFNQTYSNIEIIAVDDGSKDNTVSILHEHALRHPNMKVYVNDMNLGFIKNFEKGCSLSCGDLIALCDQDDYWDENKIKKMAAAIEDHPIIYCDSLVCNDNLEPTGTKISDLVNFRSWSNPLQLAVFCRIYAHAIMFTKSFFNKAVPFLDVIPPDWWLPYLSTFYGGIKYFPEPLILYRQHAGNVTGVIGGKGKKNREVSKAERTRLDKIKIRTRVNAFYNACPDHFDEEKKVLQSLVKTYENFSLENNLNRFLLFLRYRDTFLSVKKHSALHRFLFCFKMFVKIK</sequence>
<evidence type="ECO:0000259" key="1">
    <source>
        <dbReference type="Pfam" id="PF00535"/>
    </source>
</evidence>
<keyword evidence="3" id="KW-1185">Reference proteome</keyword>
<evidence type="ECO:0000313" key="3">
    <source>
        <dbReference type="Proteomes" id="UP000321513"/>
    </source>
</evidence>
<feature type="domain" description="Glycosyltransferase 2-like" evidence="1">
    <location>
        <begin position="26"/>
        <end position="146"/>
    </location>
</feature>
<dbReference type="GO" id="GO:0016758">
    <property type="term" value="F:hexosyltransferase activity"/>
    <property type="evidence" value="ECO:0007669"/>
    <property type="project" value="UniProtKB-ARBA"/>
</dbReference>
<dbReference type="Gene3D" id="3.90.550.10">
    <property type="entry name" value="Spore Coat Polysaccharide Biosynthesis Protein SpsA, Chain A"/>
    <property type="match status" value="1"/>
</dbReference>
<organism evidence="2 3">
    <name type="scientific">Segetibacter aerophilus</name>
    <dbReference type="NCBI Taxonomy" id="670293"/>
    <lineage>
        <taxon>Bacteria</taxon>
        <taxon>Pseudomonadati</taxon>
        <taxon>Bacteroidota</taxon>
        <taxon>Chitinophagia</taxon>
        <taxon>Chitinophagales</taxon>
        <taxon>Chitinophagaceae</taxon>
        <taxon>Segetibacter</taxon>
    </lineage>
</organism>
<dbReference type="CDD" id="cd04196">
    <property type="entry name" value="GT_2_like_d"/>
    <property type="match status" value="1"/>
</dbReference>